<keyword evidence="2" id="KW-1185">Reference proteome</keyword>
<name>A0A176S4F5_9GAMM</name>
<reference evidence="1 2" key="1">
    <citation type="submission" date="2016-05" db="EMBL/GenBank/DDBJ databases">
        <title>Single-cell genome of chain-forming Candidatus Thiomargarita nelsonii and comparison to other large sulfur-oxidizing bacteria.</title>
        <authorList>
            <person name="Winkel M."/>
            <person name="Salman V."/>
            <person name="Woyke T."/>
            <person name="Schulz-Vogt H."/>
            <person name="Richter M."/>
            <person name="Flood B."/>
            <person name="Bailey J."/>
            <person name="Amann R."/>
            <person name="Mussmann M."/>
        </authorList>
    </citation>
    <scope>NUCLEOTIDE SEQUENCE [LARGE SCALE GENOMIC DNA]</scope>
    <source>
        <strain evidence="1 2">THI036</strain>
    </source>
</reference>
<protein>
    <submittedName>
        <fullName evidence="1">Uncharacterized protein</fullName>
    </submittedName>
</protein>
<dbReference type="PATRIC" id="fig|1003181.4.peg.1927"/>
<evidence type="ECO:0000313" key="1">
    <source>
        <dbReference type="EMBL" id="OAD22817.1"/>
    </source>
</evidence>
<feature type="non-terminal residue" evidence="1">
    <location>
        <position position="1"/>
    </location>
</feature>
<dbReference type="AlphaFoldDB" id="A0A176S4F5"/>
<accession>A0A176S4F5</accession>
<comment type="caution">
    <text evidence="1">The sequence shown here is derived from an EMBL/GenBank/DDBJ whole genome shotgun (WGS) entry which is preliminary data.</text>
</comment>
<dbReference type="Proteomes" id="UP000076962">
    <property type="component" value="Unassembled WGS sequence"/>
</dbReference>
<sequence>ALIQLLCSEIITLKNKQPVSERRLAQVIDVEAAIEGALQHGRFFFADIANNQVTKDGLAMLRFIAAQGEGKIVSEEQLRGQCPDEFEATLTNLLQRELIEPFENGYRFQVELIREWFG</sequence>
<evidence type="ECO:0000313" key="2">
    <source>
        <dbReference type="Proteomes" id="UP000076962"/>
    </source>
</evidence>
<proteinExistence type="predicted"/>
<dbReference type="EMBL" id="LUTY01000725">
    <property type="protein sequence ID" value="OAD22817.1"/>
    <property type="molecule type" value="Genomic_DNA"/>
</dbReference>
<gene>
    <name evidence="1" type="ORF">THIOM_001367</name>
</gene>
<organism evidence="1 2">
    <name type="scientific">Candidatus Thiomargarita nelsonii</name>
    <dbReference type="NCBI Taxonomy" id="1003181"/>
    <lineage>
        <taxon>Bacteria</taxon>
        <taxon>Pseudomonadati</taxon>
        <taxon>Pseudomonadota</taxon>
        <taxon>Gammaproteobacteria</taxon>
        <taxon>Thiotrichales</taxon>
        <taxon>Thiotrichaceae</taxon>
        <taxon>Thiomargarita</taxon>
    </lineage>
</organism>